<dbReference type="EMBL" id="LCTV02000011">
    <property type="protein sequence ID" value="PRQ71879.1"/>
    <property type="molecule type" value="Genomic_DNA"/>
</dbReference>
<proteinExistence type="predicted"/>
<accession>A0A2T0A1J6</accession>
<feature type="non-terminal residue" evidence="2">
    <location>
        <position position="1"/>
    </location>
</feature>
<feature type="region of interest" description="Disordered" evidence="1">
    <location>
        <begin position="36"/>
        <end position="146"/>
    </location>
</feature>
<dbReference type="AlphaFoldDB" id="A0A2T0A1J6"/>
<feature type="compositionally biased region" description="Basic and acidic residues" evidence="1">
    <location>
        <begin position="121"/>
        <end position="132"/>
    </location>
</feature>
<name>A0A2T0A1J6_RHOTO</name>
<organism evidence="2 3">
    <name type="scientific">Rhodotorula toruloides</name>
    <name type="common">Yeast</name>
    <name type="synonym">Rhodosporidium toruloides</name>
    <dbReference type="NCBI Taxonomy" id="5286"/>
    <lineage>
        <taxon>Eukaryota</taxon>
        <taxon>Fungi</taxon>
        <taxon>Dikarya</taxon>
        <taxon>Basidiomycota</taxon>
        <taxon>Pucciniomycotina</taxon>
        <taxon>Microbotryomycetes</taxon>
        <taxon>Sporidiobolales</taxon>
        <taxon>Sporidiobolaceae</taxon>
        <taxon>Rhodotorula</taxon>
    </lineage>
</organism>
<reference evidence="2 3" key="1">
    <citation type="journal article" date="2018" name="Elife">
        <title>Functional genomics of lipid metabolism in the oleaginous yeast Rhodosporidium toruloides.</title>
        <authorList>
            <person name="Coradetti S.T."/>
            <person name="Pinel D."/>
            <person name="Geiselman G."/>
            <person name="Ito M."/>
            <person name="Mondo S."/>
            <person name="Reilly M.C."/>
            <person name="Cheng Y.F."/>
            <person name="Bauer S."/>
            <person name="Grigoriev I."/>
            <person name="Gladden J.M."/>
            <person name="Simmons B.A."/>
            <person name="Brem R."/>
            <person name="Arkin A.P."/>
            <person name="Skerker J.M."/>
        </authorList>
    </citation>
    <scope>NUCLEOTIDE SEQUENCE [LARGE SCALE GENOMIC DNA]</scope>
    <source>
        <strain evidence="2 3">NBRC 0880</strain>
    </source>
</reference>
<feature type="compositionally biased region" description="Low complexity" evidence="1">
    <location>
        <begin position="36"/>
        <end position="56"/>
    </location>
</feature>
<evidence type="ECO:0000256" key="1">
    <source>
        <dbReference type="SAM" id="MobiDB-lite"/>
    </source>
</evidence>
<dbReference type="Proteomes" id="UP000239560">
    <property type="component" value="Unassembled WGS sequence"/>
</dbReference>
<sequence>EHLPRCARVSLPSQIVVDVHSSWEASQRLSKLFPPANNANEATAPLLSPPLLSSSPHLAKDGTLLLPPVRASQAPPPPRRRHWPSSASPPPHAPHRLRPPSPARSSFRSRYWIRTRAGQDGCRDAGRWTGDGKEEEEQVVKRAKGL</sequence>
<protein>
    <submittedName>
        <fullName evidence="2">Uncharacterized protein</fullName>
    </submittedName>
</protein>
<evidence type="ECO:0000313" key="3">
    <source>
        <dbReference type="Proteomes" id="UP000239560"/>
    </source>
</evidence>
<comment type="caution">
    <text evidence="2">The sequence shown here is derived from an EMBL/GenBank/DDBJ whole genome shotgun (WGS) entry which is preliminary data.</text>
</comment>
<gene>
    <name evidence="2" type="ORF">AAT19DRAFT_9994</name>
</gene>
<evidence type="ECO:0000313" key="2">
    <source>
        <dbReference type="EMBL" id="PRQ71879.1"/>
    </source>
</evidence>